<reference evidence="8 9" key="1">
    <citation type="submission" date="2020-08" db="EMBL/GenBank/DDBJ databases">
        <title>Genomic Encyclopedia of Type Strains, Phase IV (KMG-IV): sequencing the most valuable type-strain genomes for metagenomic binning, comparative biology and taxonomic classification.</title>
        <authorList>
            <person name="Goeker M."/>
        </authorList>
    </citation>
    <scope>NUCLEOTIDE SEQUENCE [LARGE SCALE GENOMIC DNA]</scope>
    <source>
        <strain evidence="8 9">DSM 19612</strain>
    </source>
</reference>
<proteinExistence type="inferred from homology"/>
<evidence type="ECO:0000313" key="8">
    <source>
        <dbReference type="EMBL" id="MBB6451786.1"/>
    </source>
</evidence>
<keyword evidence="4" id="KW-0812">Transmembrane</keyword>
<dbReference type="RefSeq" id="WP_246200004.1">
    <property type="nucleotide sequence ID" value="NZ_CADDWK010000007.1"/>
</dbReference>
<keyword evidence="9" id="KW-1185">Reference proteome</keyword>
<dbReference type="EMBL" id="JACHGH010000001">
    <property type="protein sequence ID" value="MBB6451786.1"/>
    <property type="molecule type" value="Genomic_DNA"/>
</dbReference>
<keyword evidence="3" id="KW-1003">Cell membrane</keyword>
<comment type="subcellular location">
    <subcellularLocation>
        <location evidence="1">Cell membrane</location>
        <topology evidence="1">Multi-pass membrane protein</topology>
    </subcellularLocation>
</comment>
<dbReference type="Pfam" id="PF04239">
    <property type="entry name" value="DUF421"/>
    <property type="match status" value="1"/>
</dbReference>
<keyword evidence="5" id="KW-1133">Transmembrane helix</keyword>
<keyword evidence="6" id="KW-0472">Membrane</keyword>
<dbReference type="AlphaFoldDB" id="A0A841PWR3"/>
<dbReference type="PANTHER" id="PTHR34582">
    <property type="entry name" value="UPF0702 TRANSMEMBRANE PROTEIN YCAP"/>
    <property type="match status" value="1"/>
</dbReference>
<evidence type="ECO:0000256" key="4">
    <source>
        <dbReference type="ARBA" id="ARBA00022692"/>
    </source>
</evidence>
<protein>
    <submittedName>
        <fullName evidence="8">Uncharacterized membrane protein YcaP (DUF421 family)</fullName>
    </submittedName>
</protein>
<dbReference type="Gene3D" id="3.30.240.20">
    <property type="entry name" value="bsu07140 like domains"/>
    <property type="match status" value="2"/>
</dbReference>
<name>A0A841PWR3_9BACI</name>
<evidence type="ECO:0000256" key="5">
    <source>
        <dbReference type="ARBA" id="ARBA00022989"/>
    </source>
</evidence>
<evidence type="ECO:0000256" key="3">
    <source>
        <dbReference type="ARBA" id="ARBA00022475"/>
    </source>
</evidence>
<comment type="similarity">
    <text evidence="2">Belongs to the UPF0702 family.</text>
</comment>
<evidence type="ECO:0000256" key="2">
    <source>
        <dbReference type="ARBA" id="ARBA00006448"/>
    </source>
</evidence>
<evidence type="ECO:0000313" key="9">
    <source>
        <dbReference type="Proteomes" id="UP000581688"/>
    </source>
</evidence>
<dbReference type="Proteomes" id="UP000581688">
    <property type="component" value="Unassembled WGS sequence"/>
</dbReference>
<dbReference type="InterPro" id="IPR023090">
    <property type="entry name" value="UPF0702_alpha/beta_dom_sf"/>
</dbReference>
<evidence type="ECO:0000256" key="6">
    <source>
        <dbReference type="ARBA" id="ARBA00023136"/>
    </source>
</evidence>
<gene>
    <name evidence="8" type="ORF">HNQ94_000207</name>
</gene>
<dbReference type="PANTHER" id="PTHR34582:SF5">
    <property type="entry name" value="UPF0702 TRANSMEMBRANE PROTEIN YETF"/>
    <property type="match status" value="1"/>
</dbReference>
<organism evidence="8 9">
    <name type="scientific">Salirhabdus euzebyi</name>
    <dbReference type="NCBI Taxonomy" id="394506"/>
    <lineage>
        <taxon>Bacteria</taxon>
        <taxon>Bacillati</taxon>
        <taxon>Bacillota</taxon>
        <taxon>Bacilli</taxon>
        <taxon>Bacillales</taxon>
        <taxon>Bacillaceae</taxon>
        <taxon>Salirhabdus</taxon>
    </lineage>
</organism>
<feature type="domain" description="YetF C-terminal" evidence="7">
    <location>
        <begin position="1"/>
        <end position="110"/>
    </location>
</feature>
<sequence length="125" mass="14242">MKKSRLDIDSLNAMLRQKNVFSMTDVDYAIFETNGKISVMKKEPKQSVTKNDMNISSKKKLFPISTEVISDGKVLKKNLSKLKLDTDWLEKQLKQSGINSVSNVFYAEVQQDGTLFVDSKQNFSK</sequence>
<evidence type="ECO:0000259" key="7">
    <source>
        <dbReference type="Pfam" id="PF04239"/>
    </source>
</evidence>
<evidence type="ECO:0000256" key="1">
    <source>
        <dbReference type="ARBA" id="ARBA00004651"/>
    </source>
</evidence>
<accession>A0A841PWR3</accession>
<comment type="caution">
    <text evidence="8">The sequence shown here is derived from an EMBL/GenBank/DDBJ whole genome shotgun (WGS) entry which is preliminary data.</text>
</comment>
<dbReference type="GO" id="GO:0005886">
    <property type="term" value="C:plasma membrane"/>
    <property type="evidence" value="ECO:0007669"/>
    <property type="project" value="UniProtKB-SubCell"/>
</dbReference>
<dbReference type="InterPro" id="IPR007353">
    <property type="entry name" value="DUF421"/>
</dbReference>